<proteinExistence type="predicted"/>
<sequence length="101" mass="10994">MYGRSAVACKIIRSDQTTSSWCGVEVWRVFHVSSSSSDRGSKLRGPSQNSPRVASKQAVNITKLNSMQTIAKAEDEDNPGLEPPDIPLLKPVVLTTQPARL</sequence>
<feature type="compositionally biased region" description="Polar residues" evidence="1">
    <location>
        <begin position="46"/>
        <end position="55"/>
    </location>
</feature>
<feature type="region of interest" description="Disordered" evidence="1">
    <location>
        <begin position="33"/>
        <end position="55"/>
    </location>
</feature>
<name>A0A4Y2EJI6_ARAVE</name>
<evidence type="ECO:0000256" key="1">
    <source>
        <dbReference type="SAM" id="MobiDB-lite"/>
    </source>
</evidence>
<evidence type="ECO:0000313" key="2">
    <source>
        <dbReference type="EMBL" id="GBM29342.1"/>
    </source>
</evidence>
<organism evidence="2 3">
    <name type="scientific">Araneus ventricosus</name>
    <name type="common">Orbweaver spider</name>
    <name type="synonym">Epeira ventricosa</name>
    <dbReference type="NCBI Taxonomy" id="182803"/>
    <lineage>
        <taxon>Eukaryota</taxon>
        <taxon>Metazoa</taxon>
        <taxon>Ecdysozoa</taxon>
        <taxon>Arthropoda</taxon>
        <taxon>Chelicerata</taxon>
        <taxon>Arachnida</taxon>
        <taxon>Araneae</taxon>
        <taxon>Araneomorphae</taxon>
        <taxon>Entelegynae</taxon>
        <taxon>Araneoidea</taxon>
        <taxon>Araneidae</taxon>
        <taxon>Araneus</taxon>
    </lineage>
</organism>
<dbReference type="EMBL" id="BGPR01000634">
    <property type="protein sequence ID" value="GBM29342.1"/>
    <property type="molecule type" value="Genomic_DNA"/>
</dbReference>
<dbReference type="AlphaFoldDB" id="A0A4Y2EJI6"/>
<accession>A0A4Y2EJI6</accession>
<gene>
    <name evidence="2" type="ORF">AVEN_175982_1</name>
</gene>
<reference evidence="2 3" key="1">
    <citation type="journal article" date="2019" name="Sci. Rep.">
        <title>Orb-weaving spider Araneus ventricosus genome elucidates the spidroin gene catalogue.</title>
        <authorList>
            <person name="Kono N."/>
            <person name="Nakamura H."/>
            <person name="Ohtoshi R."/>
            <person name="Moran D.A.P."/>
            <person name="Shinohara A."/>
            <person name="Yoshida Y."/>
            <person name="Fujiwara M."/>
            <person name="Mori M."/>
            <person name="Tomita M."/>
            <person name="Arakawa K."/>
        </authorList>
    </citation>
    <scope>NUCLEOTIDE SEQUENCE [LARGE SCALE GENOMIC DNA]</scope>
</reference>
<keyword evidence="3" id="KW-1185">Reference proteome</keyword>
<evidence type="ECO:0000313" key="3">
    <source>
        <dbReference type="Proteomes" id="UP000499080"/>
    </source>
</evidence>
<comment type="caution">
    <text evidence="2">The sequence shown here is derived from an EMBL/GenBank/DDBJ whole genome shotgun (WGS) entry which is preliminary data.</text>
</comment>
<dbReference type="Proteomes" id="UP000499080">
    <property type="component" value="Unassembled WGS sequence"/>
</dbReference>
<protein>
    <submittedName>
        <fullName evidence="2">Uncharacterized protein</fullName>
    </submittedName>
</protein>